<protein>
    <submittedName>
        <fullName evidence="2">Uncharacterized protein</fullName>
    </submittedName>
</protein>
<keyword evidence="1" id="KW-1133">Transmembrane helix</keyword>
<dbReference type="AlphaFoldDB" id="A0A2C9LB06"/>
<organism evidence="2 3">
    <name type="scientific">Biomphalaria glabrata</name>
    <name type="common">Bloodfluke planorb</name>
    <name type="synonym">Freshwater snail</name>
    <dbReference type="NCBI Taxonomy" id="6526"/>
    <lineage>
        <taxon>Eukaryota</taxon>
        <taxon>Metazoa</taxon>
        <taxon>Spiralia</taxon>
        <taxon>Lophotrochozoa</taxon>
        <taxon>Mollusca</taxon>
        <taxon>Gastropoda</taxon>
        <taxon>Heterobranchia</taxon>
        <taxon>Euthyneura</taxon>
        <taxon>Panpulmonata</taxon>
        <taxon>Hygrophila</taxon>
        <taxon>Lymnaeoidea</taxon>
        <taxon>Planorbidae</taxon>
        <taxon>Biomphalaria</taxon>
    </lineage>
</organism>
<evidence type="ECO:0000256" key="1">
    <source>
        <dbReference type="SAM" id="Phobius"/>
    </source>
</evidence>
<reference evidence="2" key="1">
    <citation type="submission" date="2020-05" db="UniProtKB">
        <authorList>
            <consortium name="EnsemblMetazoa"/>
        </authorList>
    </citation>
    <scope>IDENTIFICATION</scope>
    <source>
        <strain evidence="2">BB02</strain>
    </source>
</reference>
<keyword evidence="1" id="KW-0812">Transmembrane</keyword>
<dbReference type="RefSeq" id="XP_013066262.2">
    <property type="nucleotide sequence ID" value="XM_013210808.2"/>
</dbReference>
<feature type="transmembrane region" description="Helical" evidence="1">
    <location>
        <begin position="352"/>
        <end position="374"/>
    </location>
</feature>
<dbReference type="VEuPathDB" id="VectorBase:BGLB029148"/>
<dbReference type="VEuPathDB" id="VectorBase:BGLAX_036930"/>
<proteinExistence type="predicted"/>
<dbReference type="OrthoDB" id="10465023at2759"/>
<dbReference type="EnsemblMetazoa" id="BGLB029148-RA">
    <property type="protein sequence ID" value="BGLB029148-PA"/>
    <property type="gene ID" value="BGLB029148"/>
</dbReference>
<evidence type="ECO:0000313" key="3">
    <source>
        <dbReference type="Proteomes" id="UP000076420"/>
    </source>
</evidence>
<keyword evidence="1" id="KW-0472">Membrane</keyword>
<dbReference type="Proteomes" id="UP000076420">
    <property type="component" value="Unassembled WGS sequence"/>
</dbReference>
<accession>A0A2C9LB06</accession>
<sequence length="387" mass="42307">MFYNALIECVSNKSISSCEFQTAPFFNFKSPLCQANTEVIFAQKQVNVSDEDVAKTCQISLRLTFLSYFKYFMITCNSASSQTSKTVSKCSLSQFPVETFVYVCWEHGILCDQPSMTSDGLSIQISQPVISTNRLEDTPFTILSPMMFSNSTWQTSFDYNVTFSSVFLATTNSIETSNTQHIIDTYTALAAFSNSIIDSTSTGVISSIPSHVVINKPTSLMYSAEKSYSSLIYWNSASSLSDFLASTSIIPSFTTFATNTETPISATSLASALYNPVATDSFPNENLPTMFTSAITATRSINEASSTLRSTLVTSSATMILNTNRSDSVKNTISSNTTQSSSHSSSCDVVCIIIVSVVAAVVLTLFLILLCYLFRRRESKEHSLLGT</sequence>
<gene>
    <name evidence="2" type="primary">106054780</name>
</gene>
<name>A0A2C9LB06_BIOGL</name>
<evidence type="ECO:0000313" key="2">
    <source>
        <dbReference type="EnsemblMetazoa" id="BGLB029148-PA"/>
    </source>
</evidence>
<dbReference type="KEGG" id="bgt:106054780"/>